<sequence>MSNNLTEKTAIVTGASKGLGRAIARRLNRSGMTVVAAARSEAALQEMAADHPGIIPVVTDITHSDDVKQMVETALSHTGRIDILVNNAGLGHFGSVEELSEEEWDQMMDVNLKGAFLACKFAIPHLKKQKGHIVNISSVAGTVTFPGGGGYCASKFGLQALSDVLTQELKQDEVKVNTLCPGSIQTEFSHNPKSYALTAEQVAETVWMMVSADPAVIFNQIIMRPQVPPELQK</sequence>
<dbReference type="PANTHER" id="PTHR43391:SF14">
    <property type="entry name" value="DEHYDROGENASE_REDUCTASE SDR FAMILY PROTEIN 7-LIKE"/>
    <property type="match status" value="1"/>
</dbReference>
<evidence type="ECO:0000256" key="4">
    <source>
        <dbReference type="RuleBase" id="RU000363"/>
    </source>
</evidence>
<dbReference type="Pfam" id="PF00106">
    <property type="entry name" value="adh_short"/>
    <property type="match status" value="1"/>
</dbReference>
<evidence type="ECO:0000256" key="1">
    <source>
        <dbReference type="ARBA" id="ARBA00006484"/>
    </source>
</evidence>
<dbReference type="AlphaFoldDB" id="A0A2T4Z9S2"/>
<dbReference type="FunFam" id="3.40.50.720:FF:000084">
    <property type="entry name" value="Short-chain dehydrogenase reductase"/>
    <property type="match status" value="1"/>
</dbReference>
<dbReference type="SUPFAM" id="SSF51735">
    <property type="entry name" value="NAD(P)-binding Rossmann-fold domains"/>
    <property type="match status" value="1"/>
</dbReference>
<gene>
    <name evidence="6" type="ORF">C8J48_1227</name>
</gene>
<evidence type="ECO:0000259" key="5">
    <source>
        <dbReference type="SMART" id="SM00822"/>
    </source>
</evidence>
<dbReference type="InterPro" id="IPR057326">
    <property type="entry name" value="KR_dom"/>
</dbReference>
<organism evidence="6 7">
    <name type="scientific">Desmospora activa DSM 45169</name>
    <dbReference type="NCBI Taxonomy" id="1121389"/>
    <lineage>
        <taxon>Bacteria</taxon>
        <taxon>Bacillati</taxon>
        <taxon>Bacillota</taxon>
        <taxon>Bacilli</taxon>
        <taxon>Bacillales</taxon>
        <taxon>Thermoactinomycetaceae</taxon>
        <taxon>Desmospora</taxon>
    </lineage>
</organism>
<dbReference type="Gene3D" id="3.40.50.720">
    <property type="entry name" value="NAD(P)-binding Rossmann-like Domain"/>
    <property type="match status" value="1"/>
</dbReference>
<feature type="domain" description="Ketoreductase" evidence="5">
    <location>
        <begin position="8"/>
        <end position="185"/>
    </location>
</feature>
<dbReference type="EMBL" id="PZZP01000001">
    <property type="protein sequence ID" value="PTM58642.1"/>
    <property type="molecule type" value="Genomic_DNA"/>
</dbReference>
<dbReference type="InterPro" id="IPR036291">
    <property type="entry name" value="NAD(P)-bd_dom_sf"/>
</dbReference>
<keyword evidence="7" id="KW-1185">Reference proteome</keyword>
<reference evidence="6 7" key="1">
    <citation type="submission" date="2018-04" db="EMBL/GenBank/DDBJ databases">
        <title>Genomic Encyclopedia of Archaeal and Bacterial Type Strains, Phase II (KMG-II): from individual species to whole genera.</title>
        <authorList>
            <person name="Goeker M."/>
        </authorList>
    </citation>
    <scope>NUCLEOTIDE SEQUENCE [LARGE SCALE GENOMIC DNA]</scope>
    <source>
        <strain evidence="6 7">DSM 45169</strain>
    </source>
</reference>
<dbReference type="CDD" id="cd05233">
    <property type="entry name" value="SDR_c"/>
    <property type="match status" value="1"/>
</dbReference>
<comment type="caution">
    <text evidence="6">The sequence shown here is derived from an EMBL/GenBank/DDBJ whole genome shotgun (WGS) entry which is preliminary data.</text>
</comment>
<proteinExistence type="inferred from homology"/>
<dbReference type="InterPro" id="IPR002347">
    <property type="entry name" value="SDR_fam"/>
</dbReference>
<comment type="similarity">
    <text evidence="1 4">Belongs to the short-chain dehydrogenases/reductases (SDR) family.</text>
</comment>
<dbReference type="SMART" id="SM00822">
    <property type="entry name" value="PKS_KR"/>
    <property type="match status" value="1"/>
</dbReference>
<evidence type="ECO:0000256" key="3">
    <source>
        <dbReference type="ARBA" id="ARBA00023002"/>
    </source>
</evidence>
<dbReference type="GO" id="GO:0008206">
    <property type="term" value="P:bile acid metabolic process"/>
    <property type="evidence" value="ECO:0007669"/>
    <property type="project" value="UniProtKB-ARBA"/>
</dbReference>
<dbReference type="PRINTS" id="PR00081">
    <property type="entry name" value="GDHRDH"/>
</dbReference>
<evidence type="ECO:0000256" key="2">
    <source>
        <dbReference type="ARBA" id="ARBA00022857"/>
    </source>
</evidence>
<dbReference type="Proteomes" id="UP000241639">
    <property type="component" value="Unassembled WGS sequence"/>
</dbReference>
<keyword evidence="3" id="KW-0560">Oxidoreductase</keyword>
<protein>
    <recommendedName>
        <fullName evidence="5">Ketoreductase domain-containing protein</fullName>
    </recommendedName>
</protein>
<dbReference type="PANTHER" id="PTHR43391">
    <property type="entry name" value="RETINOL DEHYDROGENASE-RELATED"/>
    <property type="match status" value="1"/>
</dbReference>
<keyword evidence="2" id="KW-0521">NADP</keyword>
<name>A0A2T4Z9S2_9BACL</name>
<dbReference type="PRINTS" id="PR00080">
    <property type="entry name" value="SDRFAMILY"/>
</dbReference>
<dbReference type="RefSeq" id="WP_170105209.1">
    <property type="nucleotide sequence ID" value="NZ_PZZP01000001.1"/>
</dbReference>
<dbReference type="GO" id="GO:0016491">
    <property type="term" value="F:oxidoreductase activity"/>
    <property type="evidence" value="ECO:0007669"/>
    <property type="project" value="UniProtKB-KW"/>
</dbReference>
<evidence type="ECO:0000313" key="6">
    <source>
        <dbReference type="EMBL" id="PTM58642.1"/>
    </source>
</evidence>
<accession>A0A2T4Z9S2</accession>
<evidence type="ECO:0000313" key="7">
    <source>
        <dbReference type="Proteomes" id="UP000241639"/>
    </source>
</evidence>